<dbReference type="OrthoDB" id="435750at2759"/>
<protein>
    <submittedName>
        <fullName evidence="2">Uncharacterized protein</fullName>
    </submittedName>
</protein>
<feature type="non-terminal residue" evidence="2">
    <location>
        <position position="1"/>
    </location>
</feature>
<feature type="compositionally biased region" description="Polar residues" evidence="1">
    <location>
        <begin position="55"/>
        <end position="73"/>
    </location>
</feature>
<sequence>AFMRQKKAAPKKAASARGRLDDDEGLWDPLAGLGARKKRKAAPGLDAATGPSVPSVASTAGQGRTKAASSTSGPPEGQAVCLFGLQKAPQLNGKLGTVAGPVDAATGRCPVLLADGTVKSLRSENLRPVLSGAVVRLKGLQSAAELNGQLAECGELDLTTERYNVYLADGNATLKKVKGDNIELVARYVSPVRYLAAQPDKRPFTWAEAVKRGAARERQSWSSQLALLSELGLPPPRFLEGAALAKAKSTAIPQTVAADALPVKEDGRLHCRLLAVSTERDSNCPAAALPEELQRLGLAAEVLAKRGNGDEQAQIYFLVPGICTEALPCLRAAASCAWPLYLQLCQALVCLQTEHWAAKACSRVDQLFAGQLLNKPVYLLGPKGVASGVAPSEGSWLLSDKEELVVVGAPSDGQALPAERRLLERMSCDALEAGWTKGSKLKCYRL</sequence>
<feature type="compositionally biased region" description="Basic residues" evidence="1">
    <location>
        <begin position="1"/>
        <end position="10"/>
    </location>
</feature>
<reference evidence="2" key="1">
    <citation type="submission" date="2021-02" db="EMBL/GenBank/DDBJ databases">
        <authorList>
            <person name="Dougan E. K."/>
            <person name="Rhodes N."/>
            <person name="Thang M."/>
            <person name="Chan C."/>
        </authorList>
    </citation>
    <scope>NUCLEOTIDE SEQUENCE</scope>
</reference>
<organism evidence="2 3">
    <name type="scientific">Polarella glacialis</name>
    <name type="common">Dinoflagellate</name>
    <dbReference type="NCBI Taxonomy" id="89957"/>
    <lineage>
        <taxon>Eukaryota</taxon>
        <taxon>Sar</taxon>
        <taxon>Alveolata</taxon>
        <taxon>Dinophyceae</taxon>
        <taxon>Suessiales</taxon>
        <taxon>Suessiaceae</taxon>
        <taxon>Polarella</taxon>
    </lineage>
</organism>
<evidence type="ECO:0000256" key="1">
    <source>
        <dbReference type="SAM" id="MobiDB-lite"/>
    </source>
</evidence>
<evidence type="ECO:0000313" key="2">
    <source>
        <dbReference type="EMBL" id="CAE8606041.1"/>
    </source>
</evidence>
<evidence type="ECO:0000313" key="3">
    <source>
        <dbReference type="Proteomes" id="UP000654075"/>
    </source>
</evidence>
<dbReference type="AlphaFoldDB" id="A0A813F3K7"/>
<accession>A0A813F3K7</accession>
<comment type="caution">
    <text evidence="2">The sequence shown here is derived from an EMBL/GenBank/DDBJ whole genome shotgun (WGS) entry which is preliminary data.</text>
</comment>
<dbReference type="Proteomes" id="UP000654075">
    <property type="component" value="Unassembled WGS sequence"/>
</dbReference>
<feature type="region of interest" description="Disordered" evidence="1">
    <location>
        <begin position="1"/>
        <end position="74"/>
    </location>
</feature>
<dbReference type="EMBL" id="CAJNNV010018540">
    <property type="protein sequence ID" value="CAE8606041.1"/>
    <property type="molecule type" value="Genomic_DNA"/>
</dbReference>
<proteinExistence type="predicted"/>
<keyword evidence="3" id="KW-1185">Reference proteome</keyword>
<dbReference type="OMA" id="NGATAEC"/>
<name>A0A813F3K7_POLGL</name>
<gene>
    <name evidence="2" type="ORF">PGLA1383_LOCUS24042</name>
</gene>